<dbReference type="PROSITE" id="PS50111">
    <property type="entry name" value="CHEMOTAXIS_TRANSDUC_2"/>
    <property type="match status" value="1"/>
</dbReference>
<reference evidence="6 7" key="1">
    <citation type="submission" date="2016-10" db="EMBL/GenBank/DDBJ databases">
        <authorList>
            <person name="de Groot N.N."/>
        </authorList>
    </citation>
    <scope>NUCLEOTIDE SEQUENCE [LARGE SCALE GENOMIC DNA]</scope>
    <source>
        <strain evidence="6 7">DSM 16199</strain>
    </source>
</reference>
<evidence type="ECO:0000256" key="3">
    <source>
        <dbReference type="PROSITE-ProRule" id="PRU00284"/>
    </source>
</evidence>
<name>A0A1I4ID29_9RHOB</name>
<dbReference type="GO" id="GO:0004888">
    <property type="term" value="F:transmembrane signaling receptor activity"/>
    <property type="evidence" value="ECO:0007669"/>
    <property type="project" value="InterPro"/>
</dbReference>
<dbReference type="InterPro" id="IPR004089">
    <property type="entry name" value="MCPsignal_dom"/>
</dbReference>
<sequence>MTAHPRPPPTVSAGPTTNGGGADSSRLNRLISGLGSEIVNIAAFLDDLHQTANEQLSTLADSQTALRSLNQTSDTMGQTTALLTTSAQASLDAVDTSVATLRASADTSKAVSRWVTDFEDRIAQVRDSLNAVAAANAQIADIAVHVNILAINARIEAARAGDAGRGFAVVADAIKELSHKTSAAAEKVTEQTQHLTQTFQVLHCESQDVATDARSVIDAATATDKALMDIASSIRATTEQSGVIANQAAQVDAATKAFVPAFSRLSKLASQTGEGVTQATTRSTALIARSEAIVQAAALIGGASIDTPFITFVQTAAARIGAIWDEALAAGRISLRDLFDSNYEAITGTDPQQFRTRFTAFTDKTLPAVQEPAFDLDPRVVFCAAIDQRGYLPTHNAKFSQSPSRDPVWNGANCRNRRIFDDRVGLKSGRSTAPFLLQVYRRDMGGGQFVMMKDVSAPIKAGGQHWGGLRLAYTFD</sequence>
<dbReference type="InterPro" id="IPR004090">
    <property type="entry name" value="Chemotax_Me-accpt_rcpt"/>
</dbReference>
<dbReference type="SMART" id="SM00283">
    <property type="entry name" value="MA"/>
    <property type="match status" value="1"/>
</dbReference>
<evidence type="ECO:0000259" key="5">
    <source>
        <dbReference type="PROSITE" id="PS50111"/>
    </source>
</evidence>
<keyword evidence="1" id="KW-0145">Chemotaxis</keyword>
<dbReference type="OrthoDB" id="2489132at2"/>
<evidence type="ECO:0000256" key="2">
    <source>
        <dbReference type="ARBA" id="ARBA00029447"/>
    </source>
</evidence>
<protein>
    <submittedName>
        <fullName evidence="6">Methyl-accepting chemotaxis protein</fullName>
    </submittedName>
</protein>
<evidence type="ECO:0000256" key="1">
    <source>
        <dbReference type="ARBA" id="ARBA00022500"/>
    </source>
</evidence>
<dbReference type="PANTHER" id="PTHR43531">
    <property type="entry name" value="PROTEIN ICFG"/>
    <property type="match status" value="1"/>
</dbReference>
<dbReference type="PANTHER" id="PTHR43531:SF11">
    <property type="entry name" value="METHYL-ACCEPTING CHEMOTAXIS PROTEIN 3"/>
    <property type="match status" value="1"/>
</dbReference>
<comment type="similarity">
    <text evidence="2">Belongs to the methyl-accepting chemotaxis (MCP) protein family.</text>
</comment>
<dbReference type="PRINTS" id="PR00260">
    <property type="entry name" value="CHEMTRNSDUCR"/>
</dbReference>
<accession>A0A1I4ID29</accession>
<keyword evidence="7" id="KW-1185">Reference proteome</keyword>
<keyword evidence="3" id="KW-0807">Transducer</keyword>
<evidence type="ECO:0000313" key="7">
    <source>
        <dbReference type="Proteomes" id="UP000199550"/>
    </source>
</evidence>
<feature type="domain" description="Methyl-accepting transducer" evidence="5">
    <location>
        <begin position="30"/>
        <end position="266"/>
    </location>
</feature>
<evidence type="ECO:0000313" key="6">
    <source>
        <dbReference type="EMBL" id="SFL52272.1"/>
    </source>
</evidence>
<dbReference type="Proteomes" id="UP000199550">
    <property type="component" value="Unassembled WGS sequence"/>
</dbReference>
<dbReference type="AlphaFoldDB" id="A0A1I4ID29"/>
<evidence type="ECO:0000256" key="4">
    <source>
        <dbReference type="SAM" id="MobiDB-lite"/>
    </source>
</evidence>
<feature type="compositionally biased region" description="Pro residues" evidence="4">
    <location>
        <begin position="1"/>
        <end position="10"/>
    </location>
</feature>
<dbReference type="EMBL" id="FOTF01000025">
    <property type="protein sequence ID" value="SFL52272.1"/>
    <property type="molecule type" value="Genomic_DNA"/>
</dbReference>
<dbReference type="GO" id="GO:0007165">
    <property type="term" value="P:signal transduction"/>
    <property type="evidence" value="ECO:0007669"/>
    <property type="project" value="UniProtKB-KW"/>
</dbReference>
<proteinExistence type="inferred from homology"/>
<feature type="region of interest" description="Disordered" evidence="4">
    <location>
        <begin position="1"/>
        <end position="24"/>
    </location>
</feature>
<gene>
    <name evidence="6" type="ORF">SAMN04488004_1255</name>
</gene>
<dbReference type="STRING" id="195913.SAMN04488004_1255"/>
<dbReference type="InterPro" id="IPR051310">
    <property type="entry name" value="MCP_chemotaxis"/>
</dbReference>
<organism evidence="6 7">
    <name type="scientific">Loktanella salsilacus</name>
    <dbReference type="NCBI Taxonomy" id="195913"/>
    <lineage>
        <taxon>Bacteria</taxon>
        <taxon>Pseudomonadati</taxon>
        <taxon>Pseudomonadota</taxon>
        <taxon>Alphaproteobacteria</taxon>
        <taxon>Rhodobacterales</taxon>
        <taxon>Roseobacteraceae</taxon>
        <taxon>Loktanella</taxon>
    </lineage>
</organism>
<dbReference type="GO" id="GO:0006935">
    <property type="term" value="P:chemotaxis"/>
    <property type="evidence" value="ECO:0007669"/>
    <property type="project" value="UniProtKB-KW"/>
</dbReference>
<dbReference type="Gene3D" id="1.10.287.950">
    <property type="entry name" value="Methyl-accepting chemotaxis protein"/>
    <property type="match status" value="1"/>
</dbReference>
<dbReference type="SUPFAM" id="SSF58104">
    <property type="entry name" value="Methyl-accepting chemotaxis protein (MCP) signaling domain"/>
    <property type="match status" value="1"/>
</dbReference>
<dbReference type="GO" id="GO:0016020">
    <property type="term" value="C:membrane"/>
    <property type="evidence" value="ECO:0007669"/>
    <property type="project" value="InterPro"/>
</dbReference>
<dbReference type="RefSeq" id="WP_090191254.1">
    <property type="nucleotide sequence ID" value="NZ_FOTF01000025.1"/>
</dbReference>
<dbReference type="Pfam" id="PF00015">
    <property type="entry name" value="MCPsignal"/>
    <property type="match status" value="1"/>
</dbReference>